<sequence>MANFRSKTFLSDWLRENMPTRQQMESNRFIRPFAHRVLRSELWRFTRRSVPRGVALGMLVGVIVPFAQILFAALLSTTVKANVPVAALTTFVTNPFTTPAIWVAAYWIGSWMLRVDAATIVAPVNTAIEETELQQFLEWLTGATMVTAFGLVIIAIVSAAISYLMAVFLWRWWIARKWTRRKARRVEEAAVRG</sequence>
<keyword evidence="1" id="KW-0472">Membrane</keyword>
<comment type="caution">
    <text evidence="3">The sequence shown here is derived from an EMBL/GenBank/DDBJ whole genome shotgun (WGS) entry which is preliminary data.</text>
</comment>
<feature type="transmembrane region" description="Helical" evidence="1">
    <location>
        <begin position="54"/>
        <end position="75"/>
    </location>
</feature>
<organism evidence="3 4">
    <name type="scientific">Croceibacterium selenioxidans</name>
    <dbReference type="NCBI Taxonomy" id="2838833"/>
    <lineage>
        <taxon>Bacteria</taxon>
        <taxon>Pseudomonadati</taxon>
        <taxon>Pseudomonadota</taxon>
        <taxon>Alphaproteobacteria</taxon>
        <taxon>Sphingomonadales</taxon>
        <taxon>Erythrobacteraceae</taxon>
        <taxon>Croceibacterium</taxon>
    </lineage>
</organism>
<dbReference type="InterPro" id="IPR018639">
    <property type="entry name" value="DUF2062"/>
</dbReference>
<dbReference type="PANTHER" id="PTHR40547">
    <property type="entry name" value="SLL0298 PROTEIN"/>
    <property type="match status" value="1"/>
</dbReference>
<protein>
    <submittedName>
        <fullName evidence="3">DUF2062 domain-containing protein</fullName>
    </submittedName>
</protein>
<keyword evidence="1" id="KW-1133">Transmembrane helix</keyword>
<feature type="domain" description="DUF2062" evidence="2">
    <location>
        <begin position="31"/>
        <end position="178"/>
    </location>
</feature>
<evidence type="ECO:0000256" key="1">
    <source>
        <dbReference type="SAM" id="Phobius"/>
    </source>
</evidence>
<dbReference type="Proteomes" id="UP000811255">
    <property type="component" value="Unassembled WGS sequence"/>
</dbReference>
<evidence type="ECO:0000313" key="3">
    <source>
        <dbReference type="EMBL" id="MBT2133406.1"/>
    </source>
</evidence>
<dbReference type="EMBL" id="JAHFVK010000001">
    <property type="protein sequence ID" value="MBT2133406.1"/>
    <property type="molecule type" value="Genomic_DNA"/>
</dbReference>
<dbReference type="Pfam" id="PF09835">
    <property type="entry name" value="DUF2062"/>
    <property type="match status" value="1"/>
</dbReference>
<gene>
    <name evidence="3" type="ORF">KK137_03570</name>
</gene>
<name>A0ABS5W0W6_9SPHN</name>
<reference evidence="3 4" key="1">
    <citation type="submission" date="2021-05" db="EMBL/GenBank/DDBJ databases">
        <title>Croceibacterium sp. LX-88 genome sequence.</title>
        <authorList>
            <person name="Luo X."/>
        </authorList>
    </citation>
    <scope>NUCLEOTIDE SEQUENCE [LARGE SCALE GENOMIC DNA]</scope>
    <source>
        <strain evidence="3 4">LX-88</strain>
    </source>
</reference>
<feature type="transmembrane region" description="Helical" evidence="1">
    <location>
        <begin position="148"/>
        <end position="174"/>
    </location>
</feature>
<evidence type="ECO:0000259" key="2">
    <source>
        <dbReference type="Pfam" id="PF09835"/>
    </source>
</evidence>
<evidence type="ECO:0000313" key="4">
    <source>
        <dbReference type="Proteomes" id="UP000811255"/>
    </source>
</evidence>
<keyword evidence="1" id="KW-0812">Transmembrane</keyword>
<dbReference type="RefSeq" id="WP_214534659.1">
    <property type="nucleotide sequence ID" value="NZ_JAHFVK010000001.1"/>
</dbReference>
<proteinExistence type="predicted"/>
<accession>A0ABS5W0W6</accession>
<keyword evidence="4" id="KW-1185">Reference proteome</keyword>
<dbReference type="PANTHER" id="PTHR40547:SF1">
    <property type="entry name" value="SLL0298 PROTEIN"/>
    <property type="match status" value="1"/>
</dbReference>